<evidence type="ECO:0000313" key="2">
    <source>
        <dbReference type="EMBL" id="PTD02233.1"/>
    </source>
</evidence>
<evidence type="ECO:0000313" key="3">
    <source>
        <dbReference type="Proteomes" id="UP000241587"/>
    </source>
</evidence>
<feature type="coiled-coil region" evidence="1">
    <location>
        <begin position="31"/>
        <end position="92"/>
    </location>
</feature>
<keyword evidence="3" id="KW-1185">Reference proteome</keyword>
<keyword evidence="1" id="KW-0175">Coiled coil</keyword>
<proteinExistence type="predicted"/>
<sequence>MTSYGDVRKIIEDVFKIASTLKTVYKAEVKLKELTKETEILSKLVDDVQKSGRNFESNNDFQNALQETNGLIADLKQQIEKRKKSINKLLEKFKWPTRQSDFQQDLDKARRLTNLLSQMNMTLSIRHISDTKQNQLVDDFTKQWAPPMAVELLGAYPRVQVTDGTGQWILDNDQYQN</sequence>
<evidence type="ECO:0000256" key="1">
    <source>
        <dbReference type="SAM" id="Coils"/>
    </source>
</evidence>
<comment type="caution">
    <text evidence="2">The sequence shown here is derived from an EMBL/GenBank/DDBJ whole genome shotgun (WGS) entry which is preliminary data.</text>
</comment>
<accession>A0A2T4GF90</accession>
<gene>
    <name evidence="2" type="ORF">FCULG_00012128</name>
</gene>
<protein>
    <submittedName>
        <fullName evidence="2">Uncharacterized protein</fullName>
    </submittedName>
</protein>
<reference evidence="2 3" key="1">
    <citation type="submission" date="2018-02" db="EMBL/GenBank/DDBJ databases">
        <title>Fusarium culmorum secondary metabolites in fungal-bacterial-plant interactions.</title>
        <authorList>
            <person name="Schmidt R."/>
        </authorList>
    </citation>
    <scope>NUCLEOTIDE SEQUENCE [LARGE SCALE GENOMIC DNA]</scope>
    <source>
        <strain evidence="2 3">PV</strain>
    </source>
</reference>
<dbReference type="Proteomes" id="UP000241587">
    <property type="component" value="Unassembled WGS sequence"/>
</dbReference>
<dbReference type="AlphaFoldDB" id="A0A2T4GF90"/>
<organism evidence="2 3">
    <name type="scientific">Fusarium culmorum</name>
    <dbReference type="NCBI Taxonomy" id="5516"/>
    <lineage>
        <taxon>Eukaryota</taxon>
        <taxon>Fungi</taxon>
        <taxon>Dikarya</taxon>
        <taxon>Ascomycota</taxon>
        <taxon>Pezizomycotina</taxon>
        <taxon>Sordariomycetes</taxon>
        <taxon>Hypocreomycetidae</taxon>
        <taxon>Hypocreales</taxon>
        <taxon>Nectriaceae</taxon>
        <taxon>Fusarium</taxon>
    </lineage>
</organism>
<dbReference type="EMBL" id="PVEM01000023">
    <property type="protein sequence ID" value="PTD02233.1"/>
    <property type="molecule type" value="Genomic_DNA"/>
</dbReference>
<name>A0A2T4GF90_FUSCU</name>